<organism evidence="3 4">
    <name type="scientific">Rhynchosporium graminicola</name>
    <dbReference type="NCBI Taxonomy" id="2792576"/>
    <lineage>
        <taxon>Eukaryota</taxon>
        <taxon>Fungi</taxon>
        <taxon>Dikarya</taxon>
        <taxon>Ascomycota</taxon>
        <taxon>Pezizomycotina</taxon>
        <taxon>Leotiomycetes</taxon>
        <taxon>Helotiales</taxon>
        <taxon>Ploettnerulaceae</taxon>
        <taxon>Rhynchosporium</taxon>
    </lineage>
</organism>
<protein>
    <submittedName>
        <fullName evidence="3">Uncharacterized protein</fullName>
    </submittedName>
</protein>
<reference evidence="4" key="1">
    <citation type="submission" date="2016-03" db="EMBL/GenBank/DDBJ databases">
        <authorList>
            <person name="Ploux O."/>
        </authorList>
    </citation>
    <scope>NUCLEOTIDE SEQUENCE [LARGE SCALE GENOMIC DNA]</scope>
    <source>
        <strain evidence="4">UK7</strain>
    </source>
</reference>
<evidence type="ECO:0000256" key="2">
    <source>
        <dbReference type="SAM" id="MobiDB-lite"/>
    </source>
</evidence>
<keyword evidence="1" id="KW-0175">Coiled coil</keyword>
<feature type="compositionally biased region" description="Polar residues" evidence="2">
    <location>
        <begin position="120"/>
        <end position="149"/>
    </location>
</feature>
<feature type="compositionally biased region" description="Gly residues" evidence="2">
    <location>
        <begin position="411"/>
        <end position="420"/>
    </location>
</feature>
<name>A0A1E1K6J1_9HELO</name>
<gene>
    <name evidence="3" type="ORF">RCO7_00745</name>
</gene>
<feature type="compositionally biased region" description="Polar residues" evidence="2">
    <location>
        <begin position="1"/>
        <end position="19"/>
    </location>
</feature>
<keyword evidence="4" id="KW-1185">Reference proteome</keyword>
<evidence type="ECO:0000256" key="1">
    <source>
        <dbReference type="SAM" id="Coils"/>
    </source>
</evidence>
<feature type="region of interest" description="Disordered" evidence="2">
    <location>
        <begin position="67"/>
        <end position="166"/>
    </location>
</feature>
<feature type="region of interest" description="Disordered" evidence="2">
    <location>
        <begin position="1"/>
        <end position="53"/>
    </location>
</feature>
<feature type="region of interest" description="Disordered" evidence="2">
    <location>
        <begin position="407"/>
        <end position="426"/>
    </location>
</feature>
<dbReference type="PANTHER" id="PTHR39472">
    <property type="entry name" value="EXPRESSED PROTEIN"/>
    <property type="match status" value="1"/>
</dbReference>
<dbReference type="InParanoid" id="A0A1E1K6J1"/>
<evidence type="ECO:0000313" key="4">
    <source>
        <dbReference type="Proteomes" id="UP000178129"/>
    </source>
</evidence>
<proteinExistence type="predicted"/>
<dbReference type="AlphaFoldDB" id="A0A1E1K6J1"/>
<comment type="caution">
    <text evidence="3">The sequence shown here is derived from an EMBL/GenBank/DDBJ whole genome shotgun (WGS) entry which is preliminary data.</text>
</comment>
<dbReference type="EMBL" id="FJUW01000005">
    <property type="protein sequence ID" value="CZS92194.1"/>
    <property type="molecule type" value="Genomic_DNA"/>
</dbReference>
<evidence type="ECO:0000313" key="3">
    <source>
        <dbReference type="EMBL" id="CZS92194.1"/>
    </source>
</evidence>
<feature type="coiled-coil region" evidence="1">
    <location>
        <begin position="300"/>
        <end position="327"/>
    </location>
</feature>
<dbReference type="STRING" id="914237.A0A1E1K6J1"/>
<dbReference type="Proteomes" id="UP000178129">
    <property type="component" value="Unassembled WGS sequence"/>
</dbReference>
<accession>A0A1E1K6J1</accession>
<feature type="coiled-coil region" evidence="1">
    <location>
        <begin position="236"/>
        <end position="263"/>
    </location>
</feature>
<sequence length="426" mass="47093">MADPNQTGNSSGIPPSTIVSAPPKARGNPPTRGRKRSVNVSSNPLDCPITPGEEKLSLLRRQIIQLEGQEVKDQSVPQAQTEHKSQSEEIEFEPTESKSSAAPRSHPVNASLASARGRAPSSNPQQSIRVSPRMNYQNYIDSPGGSNPRQAPPSPSQGMPNGMNGGMGMGGGMVGYPTPAGHQSDLNYVMSMVEELSSVLRTNAQLTAGVVDKMGKVREKAQHLNLNNDEMIAVVASELNEDSKNLEKENSSLRAALEKSEHSKTENFALAVHGANILADITEKMHRFKEQHEMDTLAWHKNYRQQLTDERQENLELRNQINDMKAAACRANEHLRDMRKFVTDHDELHELRVQNVQFRQERRFWKRKAMPLIPDDDSEWSDDDDLIDPEEKKRQAANLAEKNCKDMEALAGGGGEGQGQGQTAIA</sequence>
<dbReference type="PANTHER" id="PTHR39472:SF1">
    <property type="entry name" value="EXPRESSED PROTEIN"/>
    <property type="match status" value="1"/>
</dbReference>